<dbReference type="InterPro" id="IPR015928">
    <property type="entry name" value="Aconitase/3IPM_dehydase_swvl"/>
</dbReference>
<comment type="catalytic activity">
    <reaction evidence="6">
        <text>citrate = D-threo-isocitrate</text>
        <dbReference type="Rhea" id="RHEA:10336"/>
        <dbReference type="ChEBI" id="CHEBI:15562"/>
        <dbReference type="ChEBI" id="CHEBI:16947"/>
        <dbReference type="EC" id="4.2.1.3"/>
    </reaction>
</comment>
<evidence type="ECO:0000256" key="5">
    <source>
        <dbReference type="ARBA" id="ARBA00023014"/>
    </source>
</evidence>
<evidence type="ECO:0000256" key="6">
    <source>
        <dbReference type="RuleBase" id="RU361275"/>
    </source>
</evidence>
<accession>A0A1H5CAD4</accession>
<dbReference type="Proteomes" id="UP000198609">
    <property type="component" value="Unassembled WGS sequence"/>
</dbReference>
<dbReference type="NCBIfam" id="NF006757">
    <property type="entry name" value="PRK09277.1"/>
    <property type="match status" value="1"/>
</dbReference>
<dbReference type="EC" id="4.2.1.3" evidence="6"/>
<dbReference type="GO" id="GO:0006099">
    <property type="term" value="P:tricarboxylic acid cycle"/>
    <property type="evidence" value="ECO:0007669"/>
    <property type="project" value="UniProtKB-UniPathway"/>
</dbReference>
<dbReference type="Pfam" id="PF00330">
    <property type="entry name" value="Aconitase"/>
    <property type="match status" value="1"/>
</dbReference>
<dbReference type="SUPFAM" id="SSF52016">
    <property type="entry name" value="LeuD/IlvD-like"/>
    <property type="match status" value="1"/>
</dbReference>
<comment type="cofactor">
    <cofactor evidence="1">
        <name>[4Fe-4S] cluster</name>
        <dbReference type="ChEBI" id="CHEBI:49883"/>
    </cofactor>
</comment>
<dbReference type="GO" id="GO:0003994">
    <property type="term" value="F:aconitate hydratase activity"/>
    <property type="evidence" value="ECO:0007669"/>
    <property type="project" value="UniProtKB-EC"/>
</dbReference>
<dbReference type="UniPathway" id="UPA00946"/>
<dbReference type="SUPFAM" id="SSF53732">
    <property type="entry name" value="Aconitase iron-sulfur domain"/>
    <property type="match status" value="1"/>
</dbReference>
<dbReference type="UniPathway" id="UPA00223">
    <property type="reaction ID" value="UER00718"/>
</dbReference>
<evidence type="ECO:0000313" key="11">
    <source>
        <dbReference type="Proteomes" id="UP000198609"/>
    </source>
</evidence>
<dbReference type="GO" id="GO:0051539">
    <property type="term" value="F:4 iron, 4 sulfur cluster binding"/>
    <property type="evidence" value="ECO:0007669"/>
    <property type="project" value="UniProtKB-KW"/>
</dbReference>
<dbReference type="AlphaFoldDB" id="A0A1H5CAD4"/>
<evidence type="ECO:0000259" key="8">
    <source>
        <dbReference type="Pfam" id="PF00330"/>
    </source>
</evidence>
<evidence type="ECO:0000256" key="4">
    <source>
        <dbReference type="ARBA" id="ARBA00023004"/>
    </source>
</evidence>
<dbReference type="EMBL" id="FNST01000002">
    <property type="protein sequence ID" value="SED63763.1"/>
    <property type="molecule type" value="Genomic_DNA"/>
</dbReference>
<dbReference type="NCBIfam" id="NF009520">
    <property type="entry name" value="PRK12881.1"/>
    <property type="match status" value="1"/>
</dbReference>
<evidence type="ECO:0000256" key="3">
    <source>
        <dbReference type="ARBA" id="ARBA00022723"/>
    </source>
</evidence>
<keyword evidence="4 6" id="KW-0408">Iron</keyword>
<reference evidence="11" key="1">
    <citation type="submission" date="2016-10" db="EMBL/GenBank/DDBJ databases">
        <authorList>
            <person name="Varghese N."/>
            <person name="Submissions S."/>
        </authorList>
    </citation>
    <scope>NUCLEOTIDE SEQUENCE [LARGE SCALE GENOMIC DNA]</scope>
    <source>
        <strain evidence="11">DSM 40318</strain>
    </source>
</reference>
<dbReference type="GO" id="GO:0046872">
    <property type="term" value="F:metal ion binding"/>
    <property type="evidence" value="ECO:0007669"/>
    <property type="project" value="UniProtKB-KW"/>
</dbReference>
<feature type="domain" description="Aconitase A/isopropylmalate dehydratase small subunit swivel" evidence="9">
    <location>
        <begin position="674"/>
        <end position="802"/>
    </location>
</feature>
<dbReference type="InterPro" id="IPR036008">
    <property type="entry name" value="Aconitase_4Fe-4S_dom"/>
</dbReference>
<keyword evidence="5 6" id="KW-0411">Iron-sulfur</keyword>
<dbReference type="PANTHER" id="PTHR11670">
    <property type="entry name" value="ACONITASE/IRON-RESPONSIVE ELEMENT FAMILY MEMBER"/>
    <property type="match status" value="1"/>
</dbReference>
<keyword evidence="3" id="KW-0479">Metal-binding</keyword>
<dbReference type="Gene3D" id="3.30.499.10">
    <property type="entry name" value="Aconitase, domain 3"/>
    <property type="match status" value="2"/>
</dbReference>
<comment type="function">
    <text evidence="6">Catalyzes the isomerization of citrate to isocitrate via cis-aconitate.</text>
</comment>
<keyword evidence="6" id="KW-0004">4Fe-4S</keyword>
<evidence type="ECO:0000259" key="9">
    <source>
        <dbReference type="Pfam" id="PF00694"/>
    </source>
</evidence>
<dbReference type="InterPro" id="IPR018136">
    <property type="entry name" value="Aconitase_4Fe-4S_BS"/>
</dbReference>
<evidence type="ECO:0000256" key="2">
    <source>
        <dbReference type="ARBA" id="ARBA00007185"/>
    </source>
</evidence>
<dbReference type="PRINTS" id="PR00415">
    <property type="entry name" value="ACONITASE"/>
</dbReference>
<feature type="compositionally biased region" description="Basic and acidic residues" evidence="7">
    <location>
        <begin position="397"/>
        <end position="406"/>
    </location>
</feature>
<feature type="domain" description="Aconitase/3-isopropylmalate dehydratase large subunit alpha/beta/alpha" evidence="8">
    <location>
        <begin position="76"/>
        <end position="550"/>
    </location>
</feature>
<dbReference type="PROSITE" id="PS01244">
    <property type="entry name" value="ACONITASE_2"/>
    <property type="match status" value="1"/>
</dbReference>
<comment type="similarity">
    <text evidence="2 6">Belongs to the aconitase/IPM isomerase family.</text>
</comment>
<feature type="region of interest" description="Disordered" evidence="7">
    <location>
        <begin position="371"/>
        <end position="406"/>
    </location>
</feature>
<dbReference type="InterPro" id="IPR001030">
    <property type="entry name" value="Acoase/IPM_deHydtase_lsu_aba"/>
</dbReference>
<keyword evidence="6" id="KW-0456">Lyase</keyword>
<dbReference type="Pfam" id="PF00694">
    <property type="entry name" value="Aconitase_C"/>
    <property type="match status" value="1"/>
</dbReference>
<sequence>MTTPLDSFGIRRAAHLGGRLRAYLDLPALATRFPEATRLPVSLLILLENLLRHEDGELVTAAHIEQVARRSCHTGEPVEIAYHPSRVVMQDYSGLVALTDLATLRDHVAQAGGDGAAVRPVRPVDLVVDHSLVVDVARTPDALDRNLDNEYRRNKERYEFLKWAQAEFDGVRVVPPGNGIIHQINLEHLANVVCEGPSGLVHPETQIGTDSHTPMINGLGVLAWGVGGIEAEAAMLGEPVSMLVPDVVGVRLTGTLPAGVLAMDLVLTLTQRLREVGVVGRFVEFFGPALANLTVADRATLANMAPEYGATCGMFPVDHKVIEHLGVTGRDPARTRLVEDYARAVGLWDDPASVRDYAEIVEIDLGTVGRSVAGPKRPQQRLELPQVAASTPAPRTGDPHGAHRDIPATLDHGDIVIAAITSCTTTSNPQAMVTAGLLARNAVSNGLTVDPRVKTSLAPGSRSVTRYLADAGLTEALETLGFAVVGYGCATCVGNSGALDQAVEAEIRDRDLDVAAVLSGNRNFEGRIHPVVRSNYLASPPLVIAYALAGTMRADLDRDPLGTGADGTPVYLADLWPDPAETEAIIARSAGRDAYADVDIHAGGRRWDVLSSPAGTHFPWDRNSTYISPSPFVEPAAPTDGPITAAVPLLVLGDNVTTDHISPVGSIEPDGPAARLLTERGIARADFNSYGARRGNADVMVRGTFSNVRLRNDLVAPLTGGLTRLTGVGEPLPVHEAADLLRRVGVPAVVVAGVGYGAGSARDWAAKGTRMLGVRAVLARSFERIHRANLVLMGVVPVELTEDPGPLDADTRITVDLPTGPVLPQTYVEVHFDHPRHGRHTVAALVRVDTAQESAYLAQGGVLRAVLNKLIQRHTPHTQEAVA</sequence>
<evidence type="ECO:0000313" key="10">
    <source>
        <dbReference type="EMBL" id="SED63763.1"/>
    </source>
</evidence>
<dbReference type="Gene3D" id="3.20.19.10">
    <property type="entry name" value="Aconitase, domain 4"/>
    <property type="match status" value="1"/>
</dbReference>
<organism evidence="10 11">
    <name type="scientific">Streptomyces melanosporofaciens</name>
    <dbReference type="NCBI Taxonomy" id="67327"/>
    <lineage>
        <taxon>Bacteria</taxon>
        <taxon>Bacillati</taxon>
        <taxon>Actinomycetota</taxon>
        <taxon>Actinomycetes</taxon>
        <taxon>Kitasatosporales</taxon>
        <taxon>Streptomycetaceae</taxon>
        <taxon>Streptomyces</taxon>
        <taxon>Streptomyces violaceusniger group</taxon>
    </lineage>
</organism>
<dbReference type="InterPro" id="IPR006249">
    <property type="entry name" value="Aconitase/IRP2"/>
</dbReference>
<dbReference type="NCBIfam" id="TIGR01341">
    <property type="entry name" value="aconitase_1"/>
    <property type="match status" value="1"/>
</dbReference>
<evidence type="ECO:0000256" key="7">
    <source>
        <dbReference type="SAM" id="MobiDB-lite"/>
    </source>
</evidence>
<dbReference type="RefSeq" id="WP_093469948.1">
    <property type="nucleotide sequence ID" value="NZ_FNST01000002.1"/>
</dbReference>
<protein>
    <recommendedName>
        <fullName evidence="6">Aconitate hydratase</fullName>
        <shortName evidence="6">Aconitase</shortName>
        <ecNumber evidence="6">4.2.1.3</ecNumber>
    </recommendedName>
</protein>
<evidence type="ECO:0000256" key="1">
    <source>
        <dbReference type="ARBA" id="ARBA00001966"/>
    </source>
</evidence>
<proteinExistence type="inferred from homology"/>
<name>A0A1H5CAD4_STRMJ</name>
<gene>
    <name evidence="10" type="ORF">SAMN04490356_9313</name>
</gene>
<keyword evidence="11" id="KW-1185">Reference proteome</keyword>
<dbReference type="InterPro" id="IPR015931">
    <property type="entry name" value="Acnase/IPM_dHydase_lsu_aba_1/3"/>
</dbReference>
<dbReference type="InterPro" id="IPR000573">
    <property type="entry name" value="AconitaseA/IPMdHydase_ssu_swvl"/>
</dbReference>
<dbReference type="Gene3D" id="6.10.190.10">
    <property type="match status" value="1"/>
</dbReference>